<dbReference type="PANTHER" id="PTHR11999">
    <property type="entry name" value="GROUP II PYRIDOXAL-5-PHOSPHATE DECARBOXYLASE"/>
    <property type="match status" value="1"/>
</dbReference>
<dbReference type="GO" id="GO:0030170">
    <property type="term" value="F:pyridoxal phosphate binding"/>
    <property type="evidence" value="ECO:0007669"/>
    <property type="project" value="InterPro"/>
</dbReference>
<gene>
    <name evidence="6" type="ORF">NYM_LOCUS1949</name>
</gene>
<evidence type="ECO:0000256" key="2">
    <source>
        <dbReference type="ARBA" id="ARBA00022793"/>
    </source>
</evidence>
<keyword evidence="2" id="KW-0210">Decarboxylase</keyword>
<comment type="cofactor">
    <cofactor evidence="1 5">
        <name>pyridoxal 5'-phosphate</name>
        <dbReference type="ChEBI" id="CHEBI:597326"/>
    </cofactor>
</comment>
<keyword evidence="4 5" id="KW-0456">Lyase</keyword>
<evidence type="ECO:0000256" key="5">
    <source>
        <dbReference type="RuleBase" id="RU000382"/>
    </source>
</evidence>
<reference evidence="6" key="1">
    <citation type="submission" date="2019-09" db="EMBL/GenBank/DDBJ databases">
        <authorList>
            <person name="Zhang L."/>
        </authorList>
    </citation>
    <scope>NUCLEOTIDE SEQUENCE</scope>
</reference>
<dbReference type="Gene3D" id="3.40.640.10">
    <property type="entry name" value="Type I PLP-dependent aspartate aminotransferase-like (Major domain)"/>
    <property type="match status" value="1"/>
</dbReference>
<evidence type="ECO:0000256" key="3">
    <source>
        <dbReference type="ARBA" id="ARBA00022898"/>
    </source>
</evidence>
<dbReference type="GO" id="GO:0019752">
    <property type="term" value="P:carboxylic acid metabolic process"/>
    <property type="evidence" value="ECO:0007669"/>
    <property type="project" value="InterPro"/>
</dbReference>
<comment type="similarity">
    <text evidence="5">Belongs to the group II decarboxylase family.</text>
</comment>
<dbReference type="EMBL" id="LR721774">
    <property type="protein sequence ID" value="VVV44398.1"/>
    <property type="molecule type" value="Genomic_DNA"/>
</dbReference>
<proteinExistence type="inferred from homology"/>
<dbReference type="InterPro" id="IPR015424">
    <property type="entry name" value="PyrdxlP-dep_Trfase"/>
</dbReference>
<dbReference type="PANTHER" id="PTHR11999:SF96">
    <property type="entry name" value="TYROSINE DECARBOXYLASE"/>
    <property type="match status" value="1"/>
</dbReference>
<keyword evidence="3 5" id="KW-0663">Pyridoxal phosphate</keyword>
<dbReference type="GO" id="GO:0016831">
    <property type="term" value="F:carboxy-lyase activity"/>
    <property type="evidence" value="ECO:0007669"/>
    <property type="project" value="TreeGrafter"/>
</dbReference>
<accession>A0A5K0VSL6</accession>
<organism evidence="6">
    <name type="scientific">Nymphaea colorata</name>
    <name type="common">pocket water lily</name>
    <dbReference type="NCBI Taxonomy" id="210225"/>
    <lineage>
        <taxon>Eukaryota</taxon>
        <taxon>Viridiplantae</taxon>
        <taxon>Streptophyta</taxon>
        <taxon>Embryophyta</taxon>
        <taxon>Tracheophyta</taxon>
        <taxon>Spermatophyta</taxon>
        <taxon>Magnoliopsida</taxon>
        <taxon>Nymphaeales</taxon>
        <taxon>Nymphaeaceae</taxon>
        <taxon>Nymphaea</taxon>
    </lineage>
</organism>
<dbReference type="InterPro" id="IPR010977">
    <property type="entry name" value="Aromatic_deC"/>
</dbReference>
<dbReference type="GO" id="GO:0005737">
    <property type="term" value="C:cytoplasm"/>
    <property type="evidence" value="ECO:0007669"/>
    <property type="project" value="TreeGrafter"/>
</dbReference>
<dbReference type="SUPFAM" id="SSF53383">
    <property type="entry name" value="PLP-dependent transferases"/>
    <property type="match status" value="1"/>
</dbReference>
<sequence>MDCLGRMLSLPDSFLFSGNDTTGGGGVLQGTTCEAILCTLVAARDRALEQVGKHDIVKLVVYNSDQTHCASKKACQIAGIVNFRAVATSRATNFALSPESVRHAMAEDTKSGLVPLFLCAMVGTTSSMAVDPIKPLTRVAKEFGVWVHVDAAYAASAYV</sequence>
<dbReference type="Pfam" id="PF00282">
    <property type="entry name" value="Pyridoxal_deC"/>
    <property type="match status" value="1"/>
</dbReference>
<dbReference type="Gramene" id="NC1G0131320.1">
    <property type="protein sequence ID" value="NC1G0131320.1:cds"/>
    <property type="gene ID" value="NC1G0131320"/>
</dbReference>
<evidence type="ECO:0000256" key="4">
    <source>
        <dbReference type="ARBA" id="ARBA00023239"/>
    </source>
</evidence>
<dbReference type="AlphaFoldDB" id="A0A5K0VSL6"/>
<dbReference type="InterPro" id="IPR002129">
    <property type="entry name" value="PyrdxlP-dep_de-COase"/>
</dbReference>
<protein>
    <submittedName>
        <fullName evidence="6">Uncharacterized protein</fullName>
    </submittedName>
</protein>
<dbReference type="InterPro" id="IPR015421">
    <property type="entry name" value="PyrdxlP-dep_Trfase_major"/>
</dbReference>
<name>A0A5K0VSL6_9MAGN</name>
<evidence type="ECO:0000256" key="1">
    <source>
        <dbReference type="ARBA" id="ARBA00001933"/>
    </source>
</evidence>
<evidence type="ECO:0000313" key="6">
    <source>
        <dbReference type="EMBL" id="VVV44398.1"/>
    </source>
</evidence>